<dbReference type="PROSITE" id="PS00638">
    <property type="entry name" value="PII_GLNB_CTER"/>
    <property type="match status" value="1"/>
</dbReference>
<dbReference type="PANTHER" id="PTHR30115">
    <property type="entry name" value="NITROGEN REGULATORY PROTEIN P-II"/>
    <property type="match status" value="1"/>
</dbReference>
<dbReference type="EMBL" id="LWMV01000018">
    <property type="protein sequence ID" value="KZX16087.1"/>
    <property type="molecule type" value="Genomic_DNA"/>
</dbReference>
<reference evidence="6 7" key="1">
    <citation type="submission" date="2016-04" db="EMBL/GenBank/DDBJ databases">
        <title>Genome sequence of Methanobrevibacter curvatus DSM 11111.</title>
        <authorList>
            <person name="Poehlein A."/>
            <person name="Seedorf H."/>
            <person name="Daniel R."/>
        </authorList>
    </citation>
    <scope>NUCLEOTIDE SEQUENCE [LARGE SCALE GENOMIC DNA]</scope>
    <source>
        <strain evidence="6 7">DSM 11111</strain>
    </source>
</reference>
<dbReference type="SUPFAM" id="SSF54913">
    <property type="entry name" value="GlnB-like"/>
    <property type="match status" value="1"/>
</dbReference>
<dbReference type="AlphaFoldDB" id="A0A166CQN5"/>
<evidence type="ECO:0000313" key="6">
    <source>
        <dbReference type="EMBL" id="KZX16087.1"/>
    </source>
</evidence>
<dbReference type="PROSITE" id="PS51343">
    <property type="entry name" value="PII_GLNB_DOM"/>
    <property type="match status" value="1"/>
</dbReference>
<comment type="caution">
    <text evidence="6">The sequence shown here is derived from an EMBL/GenBank/DDBJ whole genome shotgun (WGS) entry which is preliminary data.</text>
</comment>
<dbReference type="InterPro" id="IPR002187">
    <property type="entry name" value="N-reg_PII"/>
</dbReference>
<keyword evidence="2" id="KW-0805">Transcription regulation</keyword>
<protein>
    <submittedName>
        <fullName evidence="6">Nitrogen regulatory protein P-II</fullName>
    </submittedName>
</protein>
<dbReference type="GO" id="GO:0030234">
    <property type="term" value="F:enzyme regulator activity"/>
    <property type="evidence" value="ECO:0007669"/>
    <property type="project" value="InterPro"/>
</dbReference>
<dbReference type="GO" id="GO:0005829">
    <property type="term" value="C:cytosol"/>
    <property type="evidence" value="ECO:0007669"/>
    <property type="project" value="TreeGrafter"/>
</dbReference>
<dbReference type="InterPro" id="IPR011322">
    <property type="entry name" value="N-reg_PII-like_a/b"/>
</dbReference>
<dbReference type="PANTHER" id="PTHR30115:SF11">
    <property type="entry name" value="NITROGEN REGULATORY PROTEIN P-II HOMOLOG"/>
    <property type="match status" value="1"/>
</dbReference>
<dbReference type="SMART" id="SM00938">
    <property type="entry name" value="P-II"/>
    <property type="match status" value="1"/>
</dbReference>
<comment type="similarity">
    <text evidence="5">Belongs to the P(II) protein family.</text>
</comment>
<dbReference type="STRING" id="49547.MBCUR_01210"/>
<dbReference type="PATRIC" id="fig|49547.3.peg.129"/>
<evidence type="ECO:0000256" key="4">
    <source>
        <dbReference type="ARBA" id="ARBA00023231"/>
    </source>
</evidence>
<dbReference type="OrthoDB" id="10960at2157"/>
<evidence type="ECO:0000256" key="3">
    <source>
        <dbReference type="ARBA" id="ARBA00023163"/>
    </source>
</evidence>
<dbReference type="Proteomes" id="UP000077245">
    <property type="component" value="Unassembled WGS sequence"/>
</dbReference>
<dbReference type="InterPro" id="IPR015867">
    <property type="entry name" value="N-reg_PII/ATP_PRibTrfase_C"/>
</dbReference>
<name>A0A166CQN5_9EURY</name>
<dbReference type="Gene3D" id="3.30.70.120">
    <property type="match status" value="1"/>
</dbReference>
<dbReference type="GO" id="GO:0006808">
    <property type="term" value="P:regulation of nitrogen utilization"/>
    <property type="evidence" value="ECO:0007669"/>
    <property type="project" value="InterPro"/>
</dbReference>
<dbReference type="Pfam" id="PF00543">
    <property type="entry name" value="P-II"/>
    <property type="match status" value="1"/>
</dbReference>
<evidence type="ECO:0000256" key="5">
    <source>
        <dbReference type="RuleBase" id="RU003936"/>
    </source>
</evidence>
<evidence type="ECO:0000313" key="7">
    <source>
        <dbReference type="Proteomes" id="UP000077245"/>
    </source>
</evidence>
<dbReference type="RefSeq" id="WP_067088901.1">
    <property type="nucleotide sequence ID" value="NZ_LWMV01000018.1"/>
</dbReference>
<dbReference type="GO" id="GO:0005524">
    <property type="term" value="F:ATP binding"/>
    <property type="evidence" value="ECO:0007669"/>
    <property type="project" value="TreeGrafter"/>
</dbReference>
<accession>A0A166CQN5</accession>
<comment type="function">
    <text evidence="1">Could be involved in the regulation of nitrogen fixation.</text>
</comment>
<evidence type="ECO:0000256" key="2">
    <source>
        <dbReference type="ARBA" id="ARBA00023015"/>
    </source>
</evidence>
<organism evidence="6 7">
    <name type="scientific">Methanobrevibacter curvatus</name>
    <dbReference type="NCBI Taxonomy" id="49547"/>
    <lineage>
        <taxon>Archaea</taxon>
        <taxon>Methanobacteriati</taxon>
        <taxon>Methanobacteriota</taxon>
        <taxon>Methanomada group</taxon>
        <taxon>Methanobacteria</taxon>
        <taxon>Methanobacteriales</taxon>
        <taxon>Methanobacteriaceae</taxon>
        <taxon>Methanobrevibacter</taxon>
    </lineage>
</organism>
<proteinExistence type="inferred from homology"/>
<keyword evidence="7" id="KW-1185">Reference proteome</keyword>
<dbReference type="InterPro" id="IPR017918">
    <property type="entry name" value="N-reg_PII_CS"/>
</dbReference>
<evidence type="ECO:0000256" key="1">
    <source>
        <dbReference type="ARBA" id="ARBA00002440"/>
    </source>
</evidence>
<gene>
    <name evidence="6" type="primary">glnB_1</name>
    <name evidence="6" type="ORF">MBCUR_01210</name>
</gene>
<sequence length="122" mass="13439">MKEILAIIRPSMVNKTKEVLDALGHPSLTAVSVFGRGKQKSMLKEVKSIKDNPELKDEVGAMAYVPKRMLSIVVPEEDTNLIVEAIMKVNHTGVIGDGKIFVCPIEDSLRVRNKDQGLEAIL</sequence>
<keyword evidence="4" id="KW-0535">Nitrogen fixation</keyword>
<keyword evidence="3" id="KW-0804">Transcription</keyword>
<dbReference type="PRINTS" id="PR00340">
    <property type="entry name" value="PIIGLNB"/>
</dbReference>